<accession>A0AAJ1BCQ1</accession>
<reference evidence="2" key="1">
    <citation type="submission" date="2022-01" db="EMBL/GenBank/DDBJ databases">
        <title>Collection of gut derived symbiotic bacterial strains cultured from healthy donors.</title>
        <authorList>
            <person name="Lin H."/>
            <person name="Kohout C."/>
            <person name="Waligurski E."/>
            <person name="Pamer E.G."/>
        </authorList>
    </citation>
    <scope>NUCLEOTIDE SEQUENCE</scope>
    <source>
        <strain evidence="2">DFI.7.46</strain>
    </source>
</reference>
<dbReference type="EMBL" id="JAKNHJ010000016">
    <property type="protein sequence ID" value="MCG4618469.1"/>
    <property type="molecule type" value="Genomic_DNA"/>
</dbReference>
<evidence type="ECO:0000313" key="3">
    <source>
        <dbReference type="Proteomes" id="UP001200537"/>
    </source>
</evidence>
<organism evidence="2 3">
    <name type="scientific">Varibaculum cambriense</name>
    <dbReference type="NCBI Taxonomy" id="184870"/>
    <lineage>
        <taxon>Bacteria</taxon>
        <taxon>Bacillati</taxon>
        <taxon>Actinomycetota</taxon>
        <taxon>Actinomycetes</taxon>
        <taxon>Actinomycetales</taxon>
        <taxon>Actinomycetaceae</taxon>
        <taxon>Varibaculum</taxon>
    </lineage>
</organism>
<dbReference type="Proteomes" id="UP001200537">
    <property type="component" value="Unassembled WGS sequence"/>
</dbReference>
<evidence type="ECO:0000256" key="1">
    <source>
        <dbReference type="SAM" id="SignalP"/>
    </source>
</evidence>
<feature type="chain" id="PRO_5042609482" description="Alternate-type signal peptide domain-containing protein" evidence="1">
    <location>
        <begin position="30"/>
        <end position="210"/>
    </location>
</feature>
<gene>
    <name evidence="2" type="ORF">L0M99_08205</name>
</gene>
<protein>
    <recommendedName>
        <fullName evidence="4">Alternate-type signal peptide domain-containing protein</fullName>
    </recommendedName>
</protein>
<evidence type="ECO:0008006" key="4">
    <source>
        <dbReference type="Google" id="ProtNLM"/>
    </source>
</evidence>
<comment type="caution">
    <text evidence="2">The sequence shown here is derived from an EMBL/GenBank/DDBJ whole genome shotgun (WGS) entry which is preliminary data.</text>
</comment>
<keyword evidence="1" id="KW-0732">Signal</keyword>
<dbReference type="AlphaFoldDB" id="A0AAJ1BCQ1"/>
<feature type="signal peptide" evidence="1">
    <location>
        <begin position="1"/>
        <end position="29"/>
    </location>
</feature>
<proteinExistence type="predicted"/>
<dbReference type="RefSeq" id="WP_238128338.1">
    <property type="nucleotide sequence ID" value="NZ_JAKNHJ010000016.1"/>
</dbReference>
<sequence length="210" mass="22160">MRNRTKKYAAALAALAVAVSLGASGAAVAGAYWKDSARATEVIIEPGNLDINEVGSQSAVRDISANGIRGGTIVDTTKDKIVPGDTWGRDIALDVALDGKNMVADFRVDPKAEGAGDLLAPRQGVKFNTEIFKADDKGAPIGKALASGDLISTKIQLWPKDVTKEADGKADYVLRIKADFDKDTPERVRAKTNASLAGIKAQLIQVKEAK</sequence>
<evidence type="ECO:0000313" key="2">
    <source>
        <dbReference type="EMBL" id="MCG4618469.1"/>
    </source>
</evidence>
<name>A0AAJ1BCQ1_9ACTO</name>